<organism evidence="1 2">
    <name type="scientific">Vermiconidia calcicola</name>
    <dbReference type="NCBI Taxonomy" id="1690605"/>
    <lineage>
        <taxon>Eukaryota</taxon>
        <taxon>Fungi</taxon>
        <taxon>Dikarya</taxon>
        <taxon>Ascomycota</taxon>
        <taxon>Pezizomycotina</taxon>
        <taxon>Dothideomycetes</taxon>
        <taxon>Dothideomycetidae</taxon>
        <taxon>Mycosphaerellales</taxon>
        <taxon>Extremaceae</taxon>
        <taxon>Vermiconidia</taxon>
    </lineage>
</organism>
<proteinExistence type="predicted"/>
<evidence type="ECO:0000313" key="2">
    <source>
        <dbReference type="Proteomes" id="UP001281147"/>
    </source>
</evidence>
<protein>
    <submittedName>
        <fullName evidence="1">Uncharacterized protein</fullName>
    </submittedName>
</protein>
<evidence type="ECO:0000313" key="1">
    <source>
        <dbReference type="EMBL" id="KAK3699814.1"/>
    </source>
</evidence>
<sequence length="315" mass="34005">MSAPMNQAELKSFHSHLSQSKRVLALLGAGLSASSGLPTFRGAGGLWRTHDSISLATPDAFEEDPGLPNPAHYALAELARKMPGFMTLSQNVDGLSQRANHPPEQLQLLHGTLFELKCSNEYSDYRGSNEDCDYRETNFTDPVVPALAIPTGGMDPTSDEAREEVSKQLQAQAGGNDLDISDANVPIPSLTAVDLPHCPKCKTNLLRPGVVWFGEALPRDVLDTVDDFLEARKEDGRPERIDLIMVIGTSAQVTPAASYIDFARAKGARVCVVNMDTNDAPSSGWREGDWLFQGDAAVLVPELLKPVTGDVTPKV</sequence>
<gene>
    <name evidence="1" type="ORF">LTR37_016229</name>
</gene>
<dbReference type="EMBL" id="JAUTXU010000192">
    <property type="protein sequence ID" value="KAK3699814.1"/>
    <property type="molecule type" value="Genomic_DNA"/>
</dbReference>
<comment type="caution">
    <text evidence="1">The sequence shown here is derived from an EMBL/GenBank/DDBJ whole genome shotgun (WGS) entry which is preliminary data.</text>
</comment>
<dbReference type="Proteomes" id="UP001281147">
    <property type="component" value="Unassembled WGS sequence"/>
</dbReference>
<keyword evidence="2" id="KW-1185">Reference proteome</keyword>
<name>A0ACC3MPV3_9PEZI</name>
<accession>A0ACC3MPV3</accession>
<reference evidence="1" key="1">
    <citation type="submission" date="2023-07" db="EMBL/GenBank/DDBJ databases">
        <title>Black Yeasts Isolated from many extreme environments.</title>
        <authorList>
            <person name="Coleine C."/>
            <person name="Stajich J.E."/>
            <person name="Selbmann L."/>
        </authorList>
    </citation>
    <scope>NUCLEOTIDE SEQUENCE</scope>
    <source>
        <strain evidence="1">CCFEE 5714</strain>
    </source>
</reference>